<dbReference type="Proteomes" id="UP001056120">
    <property type="component" value="Linkage Group LG27"/>
</dbReference>
<reference evidence="1 2" key="2">
    <citation type="journal article" date="2022" name="Mol. Ecol. Resour.">
        <title>The genomes of chicory, endive, great burdock and yacon provide insights into Asteraceae paleo-polyploidization history and plant inulin production.</title>
        <authorList>
            <person name="Fan W."/>
            <person name="Wang S."/>
            <person name="Wang H."/>
            <person name="Wang A."/>
            <person name="Jiang F."/>
            <person name="Liu H."/>
            <person name="Zhao H."/>
            <person name="Xu D."/>
            <person name="Zhang Y."/>
        </authorList>
    </citation>
    <scope>NUCLEOTIDE SEQUENCE [LARGE SCALE GENOMIC DNA]</scope>
    <source>
        <strain evidence="2">cv. Yunnan</strain>
        <tissue evidence="1">Leaves</tissue>
    </source>
</reference>
<accession>A0ACB8YQ76</accession>
<keyword evidence="2" id="KW-1185">Reference proteome</keyword>
<comment type="caution">
    <text evidence="1">The sequence shown here is derived from an EMBL/GenBank/DDBJ whole genome shotgun (WGS) entry which is preliminary data.</text>
</comment>
<evidence type="ECO:0000313" key="2">
    <source>
        <dbReference type="Proteomes" id="UP001056120"/>
    </source>
</evidence>
<organism evidence="1 2">
    <name type="scientific">Smallanthus sonchifolius</name>
    <dbReference type="NCBI Taxonomy" id="185202"/>
    <lineage>
        <taxon>Eukaryota</taxon>
        <taxon>Viridiplantae</taxon>
        <taxon>Streptophyta</taxon>
        <taxon>Embryophyta</taxon>
        <taxon>Tracheophyta</taxon>
        <taxon>Spermatophyta</taxon>
        <taxon>Magnoliopsida</taxon>
        <taxon>eudicotyledons</taxon>
        <taxon>Gunneridae</taxon>
        <taxon>Pentapetalae</taxon>
        <taxon>asterids</taxon>
        <taxon>campanulids</taxon>
        <taxon>Asterales</taxon>
        <taxon>Asteraceae</taxon>
        <taxon>Asteroideae</taxon>
        <taxon>Heliantheae alliance</taxon>
        <taxon>Millerieae</taxon>
        <taxon>Smallanthus</taxon>
    </lineage>
</organism>
<protein>
    <submittedName>
        <fullName evidence="1">Uncharacterized protein</fullName>
    </submittedName>
</protein>
<proteinExistence type="predicted"/>
<reference evidence="2" key="1">
    <citation type="journal article" date="2022" name="Mol. Ecol. Resour.">
        <title>The genomes of chicory, endive, great burdock and yacon provide insights into Asteraceae palaeo-polyploidization history and plant inulin production.</title>
        <authorList>
            <person name="Fan W."/>
            <person name="Wang S."/>
            <person name="Wang H."/>
            <person name="Wang A."/>
            <person name="Jiang F."/>
            <person name="Liu H."/>
            <person name="Zhao H."/>
            <person name="Xu D."/>
            <person name="Zhang Y."/>
        </authorList>
    </citation>
    <scope>NUCLEOTIDE SEQUENCE [LARGE SCALE GENOMIC DNA]</scope>
    <source>
        <strain evidence="2">cv. Yunnan</strain>
    </source>
</reference>
<name>A0ACB8YQ76_9ASTR</name>
<dbReference type="EMBL" id="CM042044">
    <property type="protein sequence ID" value="KAI3687650.1"/>
    <property type="molecule type" value="Genomic_DNA"/>
</dbReference>
<sequence>MDDGNCPRHVPHVIPTPSFLPLYPTTPFLYLSLFQLYLSKLIIRPFQLSNCSKQEVIVVIEIESVSSVTDPI</sequence>
<gene>
    <name evidence="1" type="ORF">L1987_81350</name>
</gene>
<evidence type="ECO:0000313" key="1">
    <source>
        <dbReference type="EMBL" id="KAI3687650.1"/>
    </source>
</evidence>